<keyword evidence="4 6" id="KW-0067">ATP-binding</keyword>
<evidence type="ECO:0000256" key="3">
    <source>
        <dbReference type="ARBA" id="ARBA00022741"/>
    </source>
</evidence>
<comment type="similarity">
    <text evidence="1">Belongs to the ABC transporter superfamily.</text>
</comment>
<dbReference type="CDD" id="cd03220">
    <property type="entry name" value="ABC_KpsT_Wzt"/>
    <property type="match status" value="1"/>
</dbReference>
<comment type="caution">
    <text evidence="6">The sequence shown here is derived from an EMBL/GenBank/DDBJ whole genome shotgun (WGS) entry which is preliminary data.</text>
</comment>
<dbReference type="EMBL" id="LLKB01000006">
    <property type="protein sequence ID" value="KQC84399.1"/>
    <property type="molecule type" value="Genomic_DNA"/>
</dbReference>
<dbReference type="GO" id="GO:0140359">
    <property type="term" value="F:ABC-type transporter activity"/>
    <property type="evidence" value="ECO:0007669"/>
    <property type="project" value="InterPro"/>
</dbReference>
<evidence type="ECO:0000256" key="4">
    <source>
        <dbReference type="ARBA" id="ARBA00022840"/>
    </source>
</evidence>
<evidence type="ECO:0000259" key="5">
    <source>
        <dbReference type="PROSITE" id="PS50893"/>
    </source>
</evidence>
<dbReference type="InterPro" id="IPR029439">
    <property type="entry name" value="Wzt_C"/>
</dbReference>
<dbReference type="PROSITE" id="PS00211">
    <property type="entry name" value="ABC_TRANSPORTER_1"/>
    <property type="match status" value="1"/>
</dbReference>
<keyword evidence="7" id="KW-1185">Reference proteome</keyword>
<evidence type="ECO:0000313" key="7">
    <source>
        <dbReference type="Proteomes" id="UP000050833"/>
    </source>
</evidence>
<feature type="domain" description="ABC transporter" evidence="5">
    <location>
        <begin position="6"/>
        <end position="247"/>
    </location>
</feature>
<reference evidence="6 7" key="1">
    <citation type="submission" date="2015-10" db="EMBL/GenBank/DDBJ databases">
        <title>Butyribacter intestini gen. nov., sp. nov., a butyric acid-producing bacterium of the family Lachnospiraceae isolated from the human faeces.</title>
        <authorList>
            <person name="Zou Y."/>
            <person name="Xue W."/>
            <person name="Luo G."/>
            <person name="Lv M."/>
        </authorList>
    </citation>
    <scope>NUCLEOTIDE SEQUENCE [LARGE SCALE GENOMIC DNA]</scope>
    <source>
        <strain evidence="6 7">TF01-11</strain>
    </source>
</reference>
<dbReference type="AlphaFoldDB" id="A0AAW3JQE8"/>
<dbReference type="Gene3D" id="3.40.50.300">
    <property type="entry name" value="P-loop containing nucleotide triphosphate hydrolases"/>
    <property type="match status" value="1"/>
</dbReference>
<organism evidence="6 7">
    <name type="scientific">Butyribacter intestini</name>
    <dbReference type="NCBI Taxonomy" id="1703332"/>
    <lineage>
        <taxon>Bacteria</taxon>
        <taxon>Bacillati</taxon>
        <taxon>Bacillota</taxon>
        <taxon>Clostridia</taxon>
        <taxon>Lachnospirales</taxon>
        <taxon>Lachnospiraceae</taxon>
        <taxon>Butyribacter</taxon>
    </lineage>
</organism>
<dbReference type="GO" id="GO:0016887">
    <property type="term" value="F:ATP hydrolysis activity"/>
    <property type="evidence" value="ECO:0007669"/>
    <property type="project" value="InterPro"/>
</dbReference>
<keyword evidence="2" id="KW-0813">Transport</keyword>
<name>A0AAW3JQE8_9FIRM</name>
<dbReference type="Pfam" id="PF14524">
    <property type="entry name" value="Wzt_C"/>
    <property type="match status" value="1"/>
</dbReference>
<keyword evidence="3" id="KW-0547">Nucleotide-binding</keyword>
<gene>
    <name evidence="6" type="ORF">APZ18_13945</name>
</gene>
<dbReference type="Gene3D" id="2.70.50.60">
    <property type="entry name" value="abc- transporter (atp binding component) like domain"/>
    <property type="match status" value="1"/>
</dbReference>
<evidence type="ECO:0000256" key="1">
    <source>
        <dbReference type="ARBA" id="ARBA00005417"/>
    </source>
</evidence>
<dbReference type="InterPro" id="IPR015860">
    <property type="entry name" value="ABC_transpr_TagH-like"/>
</dbReference>
<dbReference type="InterPro" id="IPR027417">
    <property type="entry name" value="P-loop_NTPase"/>
</dbReference>
<dbReference type="PANTHER" id="PTHR46743">
    <property type="entry name" value="TEICHOIC ACIDS EXPORT ATP-BINDING PROTEIN TAGH"/>
    <property type="match status" value="1"/>
</dbReference>
<evidence type="ECO:0000313" key="6">
    <source>
        <dbReference type="EMBL" id="KQC84399.1"/>
    </source>
</evidence>
<evidence type="ECO:0000256" key="2">
    <source>
        <dbReference type="ARBA" id="ARBA00022448"/>
    </source>
</evidence>
<dbReference type="CDD" id="cd10147">
    <property type="entry name" value="Wzt_C-like"/>
    <property type="match status" value="1"/>
</dbReference>
<sequence>MDKGTIEVRDLSKVYHLYNKPSDRIRETFSIRKKKYSKEHYALKNINLKINKGESIGIVGTNGSGKSTLLKLVTGVVTPTTGTIKTDGKIAALLELGAGFNPEYTGIENIYLNGTMMGYTEEEMKKRVPDIIEFADIGEFINQPVKSYSSGMFARLAFAVSINVEPDILIVDEALSVGDTRFQVKCIDKMRELQESGTTILFVTHAIEQIKRFCTRAIWIKNGELIEDGEASQVVDLYDNFMKYGEKKIEKVNNEDEFRLPENSDYLAVIQKVSINKNMFKTFEKLEVEVTYDVYDNHMEDLQVGVAFYSLDRKIYVFGPNTNLDKISVPQKQGRHVVKYIVPELMLMGGDYTVDVGIFNSGGIVNLDYKNNCEGFSVANEYFSEGMFYLKHEWQIGE</sequence>
<dbReference type="Proteomes" id="UP000050833">
    <property type="component" value="Unassembled WGS sequence"/>
</dbReference>
<dbReference type="InterPro" id="IPR003593">
    <property type="entry name" value="AAA+_ATPase"/>
</dbReference>
<dbReference type="GO" id="GO:0016020">
    <property type="term" value="C:membrane"/>
    <property type="evidence" value="ECO:0007669"/>
    <property type="project" value="InterPro"/>
</dbReference>
<dbReference type="GO" id="GO:0005524">
    <property type="term" value="F:ATP binding"/>
    <property type="evidence" value="ECO:0007669"/>
    <property type="project" value="UniProtKB-KW"/>
</dbReference>
<dbReference type="SMART" id="SM00382">
    <property type="entry name" value="AAA"/>
    <property type="match status" value="1"/>
</dbReference>
<dbReference type="InterPro" id="IPR050683">
    <property type="entry name" value="Bact_Polysacc_Export_ATP-bd"/>
</dbReference>
<dbReference type="PROSITE" id="PS50893">
    <property type="entry name" value="ABC_TRANSPORTER_2"/>
    <property type="match status" value="1"/>
</dbReference>
<dbReference type="SUPFAM" id="SSF52540">
    <property type="entry name" value="P-loop containing nucleoside triphosphate hydrolases"/>
    <property type="match status" value="1"/>
</dbReference>
<protein>
    <submittedName>
        <fullName evidence="6">Teichoic acid ABC transporter ATP-binding protein</fullName>
    </submittedName>
</protein>
<dbReference type="InterPro" id="IPR017871">
    <property type="entry name" value="ABC_transporter-like_CS"/>
</dbReference>
<accession>A0AAW3JQE8</accession>
<proteinExistence type="inferred from homology"/>
<dbReference type="Pfam" id="PF00005">
    <property type="entry name" value="ABC_tran"/>
    <property type="match status" value="1"/>
</dbReference>
<dbReference type="InterPro" id="IPR003439">
    <property type="entry name" value="ABC_transporter-like_ATP-bd"/>
</dbReference>
<dbReference type="RefSeq" id="WP_055946064.1">
    <property type="nucleotide sequence ID" value="NZ_JAQDCV010000003.1"/>
</dbReference>
<dbReference type="PANTHER" id="PTHR46743:SF2">
    <property type="entry name" value="TEICHOIC ACIDS EXPORT ATP-BINDING PROTEIN TAGH"/>
    <property type="match status" value="1"/>
</dbReference>